<proteinExistence type="predicted"/>
<evidence type="ECO:0000313" key="1">
    <source>
        <dbReference type="EMBL" id="MDG0940645.1"/>
    </source>
</evidence>
<protein>
    <submittedName>
        <fullName evidence="1">Uncharacterized protein</fullName>
    </submittedName>
</protein>
<comment type="caution">
    <text evidence="1">The sequence shown here is derived from an EMBL/GenBank/DDBJ whole genome shotgun (WGS) entry which is preliminary data.</text>
</comment>
<name>A0ABT6DTG7_9BACI</name>
<organism evidence="1 2">
    <name type="scientific">Bacillus paranthracis</name>
    <dbReference type="NCBI Taxonomy" id="2026186"/>
    <lineage>
        <taxon>Bacteria</taxon>
        <taxon>Bacillati</taxon>
        <taxon>Bacillota</taxon>
        <taxon>Bacilli</taxon>
        <taxon>Bacillales</taxon>
        <taxon>Bacillaceae</taxon>
        <taxon>Bacillus</taxon>
        <taxon>Bacillus cereus group</taxon>
    </lineage>
</organism>
<keyword evidence="2" id="KW-1185">Reference proteome</keyword>
<dbReference type="EMBL" id="JARPRV010000002">
    <property type="protein sequence ID" value="MDG0940645.1"/>
    <property type="molecule type" value="Genomic_DNA"/>
</dbReference>
<sequence>MKKSIYLLATDKNIVLTVRRILANSGIGLSTRDDTLKRGITKRVKTTITGVVVHRLIKNGLLMKLMEKFATVVVVRMTLLFTIKTGTVKIMISITWKFFVKSVTSMNMSAGIISVGI</sequence>
<evidence type="ECO:0000313" key="2">
    <source>
        <dbReference type="Proteomes" id="UP001221338"/>
    </source>
</evidence>
<dbReference type="Proteomes" id="UP001221338">
    <property type="component" value="Unassembled WGS sequence"/>
</dbReference>
<accession>A0ABT6DTG7</accession>
<gene>
    <name evidence="1" type="ORF">P6U22_05445</name>
</gene>
<reference evidence="1 2" key="1">
    <citation type="submission" date="2023-03" db="EMBL/GenBank/DDBJ databases">
        <title>Genetic diversity of Bacillus cereus sensu lato isolates from Slovenia.</title>
        <authorList>
            <person name="Abdelli M."/>
        </authorList>
    </citation>
    <scope>NUCLEOTIDE SEQUENCE [LARGE SCALE GENOMIC DNA]</scope>
    <source>
        <strain evidence="1 2">SIBC61B</strain>
    </source>
</reference>